<reference evidence="1" key="1">
    <citation type="submission" date="2020-05" db="EMBL/GenBank/DDBJ databases">
        <title>Large-scale comparative analyses of tick genomes elucidate their genetic diversity and vector capacities.</title>
        <authorList>
            <person name="Jia N."/>
            <person name="Wang J."/>
            <person name="Shi W."/>
            <person name="Du L."/>
            <person name="Sun Y."/>
            <person name="Zhan W."/>
            <person name="Jiang J."/>
            <person name="Wang Q."/>
            <person name="Zhang B."/>
            <person name="Ji P."/>
            <person name="Sakyi L.B."/>
            <person name="Cui X."/>
            <person name="Yuan T."/>
            <person name="Jiang B."/>
            <person name="Yang W."/>
            <person name="Lam T.T.-Y."/>
            <person name="Chang Q."/>
            <person name="Ding S."/>
            <person name="Wang X."/>
            <person name="Zhu J."/>
            <person name="Ruan X."/>
            <person name="Zhao L."/>
            <person name="Wei J."/>
            <person name="Que T."/>
            <person name="Du C."/>
            <person name="Cheng J."/>
            <person name="Dai P."/>
            <person name="Han X."/>
            <person name="Huang E."/>
            <person name="Gao Y."/>
            <person name="Liu J."/>
            <person name="Shao H."/>
            <person name="Ye R."/>
            <person name="Li L."/>
            <person name="Wei W."/>
            <person name="Wang X."/>
            <person name="Wang C."/>
            <person name="Yang T."/>
            <person name="Huo Q."/>
            <person name="Li W."/>
            <person name="Guo W."/>
            <person name="Chen H."/>
            <person name="Zhou L."/>
            <person name="Ni X."/>
            <person name="Tian J."/>
            <person name="Zhou Y."/>
            <person name="Sheng Y."/>
            <person name="Liu T."/>
            <person name="Pan Y."/>
            <person name="Xia L."/>
            <person name="Li J."/>
            <person name="Zhao F."/>
            <person name="Cao W."/>
        </authorList>
    </citation>
    <scope>NUCLEOTIDE SEQUENCE</scope>
    <source>
        <strain evidence="1">Hyas-2018</strain>
    </source>
</reference>
<proteinExistence type="predicted"/>
<keyword evidence="2" id="KW-1185">Reference proteome</keyword>
<accession>A0ACB7RYV5</accession>
<dbReference type="EMBL" id="CM023486">
    <property type="protein sequence ID" value="KAH6927886.1"/>
    <property type="molecule type" value="Genomic_DNA"/>
</dbReference>
<dbReference type="Proteomes" id="UP000821845">
    <property type="component" value="Chromosome 6"/>
</dbReference>
<organism evidence="1 2">
    <name type="scientific">Hyalomma asiaticum</name>
    <name type="common">Tick</name>
    <dbReference type="NCBI Taxonomy" id="266040"/>
    <lineage>
        <taxon>Eukaryota</taxon>
        <taxon>Metazoa</taxon>
        <taxon>Ecdysozoa</taxon>
        <taxon>Arthropoda</taxon>
        <taxon>Chelicerata</taxon>
        <taxon>Arachnida</taxon>
        <taxon>Acari</taxon>
        <taxon>Parasitiformes</taxon>
        <taxon>Ixodida</taxon>
        <taxon>Ixodoidea</taxon>
        <taxon>Ixodidae</taxon>
        <taxon>Hyalomminae</taxon>
        <taxon>Hyalomma</taxon>
    </lineage>
</organism>
<evidence type="ECO:0000313" key="2">
    <source>
        <dbReference type="Proteomes" id="UP000821845"/>
    </source>
</evidence>
<protein>
    <submittedName>
        <fullName evidence="1">Uncharacterized protein</fullName>
    </submittedName>
</protein>
<evidence type="ECO:0000313" key="1">
    <source>
        <dbReference type="EMBL" id="KAH6927886.1"/>
    </source>
</evidence>
<comment type="caution">
    <text evidence="1">The sequence shown here is derived from an EMBL/GenBank/DDBJ whole genome shotgun (WGS) entry which is preliminary data.</text>
</comment>
<name>A0ACB7RYV5_HYAAI</name>
<sequence length="302" mass="32598">MEGRWLGVVFSLCICSSTVGVVTMQGMRDALRAAEKLSLAKPGGGPRVREDESSARRTTSLQRSEEVGAGGFSADGKAVQSACLHPSRGVSCVVYSRRTAVVTDAADTNPTERTSCDAAGCAGFDAGGPSSSVSSQLETRARVPVAESGMAVRRRVSKHLRRPPLGDRHFRRRDTRCSIEEAPSEEPRTESGTSPDGSGPRHSHMLEQQHASSGSTIAGTGRRTHAQIHATRATDETQKAASEGRRRQRPLGGFMLPHSVERRGVSGRSWRREACMERADYAQFSLRCCLSARQGKTMPAQY</sequence>
<gene>
    <name evidence="1" type="ORF">HPB50_009775</name>
</gene>